<protein>
    <recommendedName>
        <fullName evidence="4">Keratin-like protein</fullName>
    </recommendedName>
</protein>
<evidence type="ECO:0000313" key="2">
    <source>
        <dbReference type="EMBL" id="TWT88807.1"/>
    </source>
</evidence>
<dbReference type="EMBL" id="SJPQ01000002">
    <property type="protein sequence ID" value="TWT88807.1"/>
    <property type="molecule type" value="Genomic_DNA"/>
</dbReference>
<evidence type="ECO:0000313" key="3">
    <source>
        <dbReference type="Proteomes" id="UP000315440"/>
    </source>
</evidence>
<feature type="chain" id="PRO_5022855635" description="Keratin-like protein" evidence="1">
    <location>
        <begin position="24"/>
        <end position="118"/>
    </location>
</feature>
<proteinExistence type="predicted"/>
<sequence length="118" mass="12514" precursor="true">MRFQKFVQAALVAALFVSAAASAEAGLFGCFKKNDCCEPACEPVCCEEAAPVCCEEPAPAPCCEPVVEEAPCCAPEPTCCEPEPCCKKHHFGGKLKGLFKRFRGNDCCEPVCEPACGC</sequence>
<keyword evidence="1" id="KW-0732">Signal</keyword>
<comment type="caution">
    <text evidence="2">The sequence shown here is derived from an EMBL/GenBank/DDBJ whole genome shotgun (WGS) entry which is preliminary data.</text>
</comment>
<accession>A0A5C5ZPJ1</accession>
<organism evidence="2 3">
    <name type="scientific">Pseudobythopirellula maris</name>
    <dbReference type="NCBI Taxonomy" id="2527991"/>
    <lineage>
        <taxon>Bacteria</taxon>
        <taxon>Pseudomonadati</taxon>
        <taxon>Planctomycetota</taxon>
        <taxon>Planctomycetia</taxon>
        <taxon>Pirellulales</taxon>
        <taxon>Lacipirellulaceae</taxon>
        <taxon>Pseudobythopirellula</taxon>
    </lineage>
</organism>
<evidence type="ECO:0008006" key="4">
    <source>
        <dbReference type="Google" id="ProtNLM"/>
    </source>
</evidence>
<dbReference type="AlphaFoldDB" id="A0A5C5ZPJ1"/>
<feature type="signal peptide" evidence="1">
    <location>
        <begin position="1"/>
        <end position="23"/>
    </location>
</feature>
<dbReference type="Proteomes" id="UP000315440">
    <property type="component" value="Unassembled WGS sequence"/>
</dbReference>
<name>A0A5C5ZPJ1_9BACT</name>
<reference evidence="2 3" key="1">
    <citation type="submission" date="2019-02" db="EMBL/GenBank/DDBJ databases">
        <title>Deep-cultivation of Planctomycetes and their phenomic and genomic characterization uncovers novel biology.</title>
        <authorList>
            <person name="Wiegand S."/>
            <person name="Jogler M."/>
            <person name="Boedeker C."/>
            <person name="Pinto D."/>
            <person name="Vollmers J."/>
            <person name="Rivas-Marin E."/>
            <person name="Kohn T."/>
            <person name="Peeters S.H."/>
            <person name="Heuer A."/>
            <person name="Rast P."/>
            <person name="Oberbeckmann S."/>
            <person name="Bunk B."/>
            <person name="Jeske O."/>
            <person name="Meyerdierks A."/>
            <person name="Storesund J.E."/>
            <person name="Kallscheuer N."/>
            <person name="Luecker S."/>
            <person name="Lage O.M."/>
            <person name="Pohl T."/>
            <person name="Merkel B.J."/>
            <person name="Hornburger P."/>
            <person name="Mueller R.-W."/>
            <person name="Bruemmer F."/>
            <person name="Labrenz M."/>
            <person name="Spormann A.M."/>
            <person name="Op Den Camp H."/>
            <person name="Overmann J."/>
            <person name="Amann R."/>
            <person name="Jetten M.S.M."/>
            <person name="Mascher T."/>
            <person name="Medema M.H."/>
            <person name="Devos D.P."/>
            <person name="Kaster A.-K."/>
            <person name="Ovreas L."/>
            <person name="Rohde M."/>
            <person name="Galperin M.Y."/>
            <person name="Jogler C."/>
        </authorList>
    </citation>
    <scope>NUCLEOTIDE SEQUENCE [LARGE SCALE GENOMIC DNA]</scope>
    <source>
        <strain evidence="2 3">Mal64</strain>
    </source>
</reference>
<dbReference type="RefSeq" id="WP_146400177.1">
    <property type="nucleotide sequence ID" value="NZ_SJPQ01000002.1"/>
</dbReference>
<evidence type="ECO:0000256" key="1">
    <source>
        <dbReference type="SAM" id="SignalP"/>
    </source>
</evidence>
<keyword evidence="3" id="KW-1185">Reference proteome</keyword>
<gene>
    <name evidence="2" type="ORF">Mal64_22950</name>
</gene>